<reference evidence="1" key="1">
    <citation type="submission" date="2015-07" db="EMBL/GenBank/DDBJ databases">
        <title>Transcriptome Assembly of Anthurium amnicola.</title>
        <authorList>
            <person name="Suzuki J."/>
        </authorList>
    </citation>
    <scope>NUCLEOTIDE SEQUENCE</scope>
</reference>
<evidence type="ECO:0000313" key="1">
    <source>
        <dbReference type="EMBL" id="JAT54201.1"/>
    </source>
</evidence>
<dbReference type="PANTHER" id="PTHR31315">
    <property type="entry name" value="PROTEIN SIP5"/>
    <property type="match status" value="1"/>
</dbReference>
<dbReference type="GO" id="GO:0005737">
    <property type="term" value="C:cytoplasm"/>
    <property type="evidence" value="ECO:0007669"/>
    <property type="project" value="TreeGrafter"/>
</dbReference>
<feature type="non-terminal residue" evidence="1">
    <location>
        <position position="1"/>
    </location>
</feature>
<protein>
    <submittedName>
        <fullName evidence="1">Protein SIP5</fullName>
    </submittedName>
</protein>
<sequence length="441" mass="49458">REREREAERSDFSVHFFHPSSSLVMGNMLGRRRHAVDEKYTRPQGLYQHRDVDYKKLRKLILNSKLAPCYPGDEECTLDLEECPICFLCYPSLNRSTCCMKAICTECFLRMKQPHSACPTQCPFCKTSNYAVEYRGTRTKEEKGLEEIEEQKVIEAKIRMQQQECQDEEERIQKRQGLCSSSRIVTPGEVECREMPNRSTSVPSFAYAEQGSQFFLPQVPWSLTVNWPPYPRQSRYEDFGPHLEDTMVMETMWHSTQDNGTHRTPASVGYFPSDPSCSQYFYTPHVVAPVEAATSGGLSSAITVLAERQHMCGDITGAVGINDTSLVMLPHSSGLLMREGLVGNYQPEDWIEASPGGGRAVHGGENEWNADPGSEMAEAGTSYTGSNVMFETMAVLPPLDSASMLAGFLLPESFEDQMMMAMAVSVAEARARINTQGLAWL</sequence>
<accession>A0A1D1YHV3</accession>
<dbReference type="EMBL" id="GDJX01013735">
    <property type="protein sequence ID" value="JAT54201.1"/>
    <property type="molecule type" value="Transcribed_RNA"/>
</dbReference>
<proteinExistence type="predicted"/>
<dbReference type="PANTHER" id="PTHR31315:SF1">
    <property type="entry name" value="PROTEIN SIP5"/>
    <property type="match status" value="1"/>
</dbReference>
<gene>
    <name evidence="1" type="primary">SIP5_12</name>
    <name evidence="1" type="ORF">g.88557</name>
</gene>
<organism evidence="1">
    <name type="scientific">Anthurium amnicola</name>
    <dbReference type="NCBI Taxonomy" id="1678845"/>
    <lineage>
        <taxon>Eukaryota</taxon>
        <taxon>Viridiplantae</taxon>
        <taxon>Streptophyta</taxon>
        <taxon>Embryophyta</taxon>
        <taxon>Tracheophyta</taxon>
        <taxon>Spermatophyta</taxon>
        <taxon>Magnoliopsida</taxon>
        <taxon>Liliopsida</taxon>
        <taxon>Araceae</taxon>
        <taxon>Pothoideae</taxon>
        <taxon>Potheae</taxon>
        <taxon>Anthurium</taxon>
    </lineage>
</organism>
<dbReference type="InterPro" id="IPR039301">
    <property type="entry name" value="Sip5/DA2"/>
</dbReference>
<dbReference type="AlphaFoldDB" id="A0A1D1YHV3"/>
<name>A0A1D1YHV3_9ARAE</name>